<feature type="transmembrane region" description="Helical" evidence="8">
    <location>
        <begin position="88"/>
        <end position="107"/>
    </location>
</feature>
<evidence type="ECO:0000259" key="10">
    <source>
        <dbReference type="PROSITE" id="PS50287"/>
    </source>
</evidence>
<dbReference type="CDD" id="cd00192">
    <property type="entry name" value="PTKc"/>
    <property type="match status" value="1"/>
</dbReference>
<dbReference type="AlphaFoldDB" id="A0A9W9ZWX2"/>
<dbReference type="PANTHER" id="PTHR24416">
    <property type="entry name" value="TYROSINE-PROTEIN KINASE RECEPTOR"/>
    <property type="match status" value="1"/>
</dbReference>
<dbReference type="GO" id="GO:0043235">
    <property type="term" value="C:receptor complex"/>
    <property type="evidence" value="ECO:0007669"/>
    <property type="project" value="TreeGrafter"/>
</dbReference>
<keyword evidence="2" id="KW-0547">Nucleotide-binding</keyword>
<dbReference type="Pfam" id="PF00530">
    <property type="entry name" value="SRCR"/>
    <property type="match status" value="1"/>
</dbReference>
<dbReference type="InterPro" id="IPR011009">
    <property type="entry name" value="Kinase-like_dom_sf"/>
</dbReference>
<dbReference type="EMBL" id="MU825457">
    <property type="protein sequence ID" value="KAJ7388654.1"/>
    <property type="molecule type" value="Genomic_DNA"/>
</dbReference>
<dbReference type="FunFam" id="1.10.510.10:FF:000554">
    <property type="entry name" value="Predicted protein"/>
    <property type="match status" value="1"/>
</dbReference>
<feature type="domain" description="Protein kinase" evidence="9">
    <location>
        <begin position="174"/>
        <end position="452"/>
    </location>
</feature>
<dbReference type="Gene3D" id="3.10.250.10">
    <property type="entry name" value="SRCR-like domain"/>
    <property type="match status" value="1"/>
</dbReference>
<keyword evidence="5" id="KW-0829">Tyrosine-protein kinase</keyword>
<dbReference type="InterPro" id="IPR036772">
    <property type="entry name" value="SRCR-like_dom_sf"/>
</dbReference>
<dbReference type="Gene3D" id="1.10.510.10">
    <property type="entry name" value="Transferase(Phosphotransferase) domain 1"/>
    <property type="match status" value="1"/>
</dbReference>
<keyword evidence="8" id="KW-1133">Transmembrane helix</keyword>
<dbReference type="PROSITE" id="PS50287">
    <property type="entry name" value="SRCR_2"/>
    <property type="match status" value="1"/>
</dbReference>
<evidence type="ECO:0000256" key="3">
    <source>
        <dbReference type="ARBA" id="ARBA00022777"/>
    </source>
</evidence>
<reference evidence="11" key="1">
    <citation type="submission" date="2023-01" db="EMBL/GenBank/DDBJ databases">
        <title>Genome assembly of the deep-sea coral Lophelia pertusa.</title>
        <authorList>
            <person name="Herrera S."/>
            <person name="Cordes E."/>
        </authorList>
    </citation>
    <scope>NUCLEOTIDE SEQUENCE</scope>
    <source>
        <strain evidence="11">USNM1676648</strain>
        <tissue evidence="11">Polyp</tissue>
    </source>
</reference>
<keyword evidence="3" id="KW-0418">Kinase</keyword>
<keyword evidence="1" id="KW-0808">Transferase</keyword>
<dbReference type="InterPro" id="IPR001190">
    <property type="entry name" value="SRCR"/>
</dbReference>
<dbReference type="PANTHER" id="PTHR24416:SF617">
    <property type="entry name" value="RET ONCOGENE, ISOFORM A"/>
    <property type="match status" value="1"/>
</dbReference>
<evidence type="ECO:0000256" key="4">
    <source>
        <dbReference type="ARBA" id="ARBA00022840"/>
    </source>
</evidence>
<feature type="domain" description="SRCR" evidence="10">
    <location>
        <begin position="11"/>
        <end position="65"/>
    </location>
</feature>
<evidence type="ECO:0000256" key="5">
    <source>
        <dbReference type="ARBA" id="ARBA00023137"/>
    </source>
</evidence>
<keyword evidence="8" id="KW-0812">Transmembrane</keyword>
<comment type="caution">
    <text evidence="11">The sequence shown here is derived from an EMBL/GenBank/DDBJ whole genome shotgun (WGS) entry which is preliminary data.</text>
</comment>
<accession>A0A9W9ZWX2</accession>
<evidence type="ECO:0000256" key="7">
    <source>
        <dbReference type="PROSITE-ProRule" id="PRU00196"/>
    </source>
</evidence>
<dbReference type="GO" id="GO:0004714">
    <property type="term" value="F:transmembrane receptor protein tyrosine kinase activity"/>
    <property type="evidence" value="ECO:0007669"/>
    <property type="project" value="TreeGrafter"/>
</dbReference>
<dbReference type="Proteomes" id="UP001163046">
    <property type="component" value="Unassembled WGS sequence"/>
</dbReference>
<dbReference type="SUPFAM" id="SSF56487">
    <property type="entry name" value="SRCR-like"/>
    <property type="match status" value="1"/>
</dbReference>
<dbReference type="PRINTS" id="PR00109">
    <property type="entry name" value="TYRKINASE"/>
</dbReference>
<dbReference type="InterPro" id="IPR000719">
    <property type="entry name" value="Prot_kinase_dom"/>
</dbReference>
<organism evidence="11 12">
    <name type="scientific">Desmophyllum pertusum</name>
    <dbReference type="NCBI Taxonomy" id="174260"/>
    <lineage>
        <taxon>Eukaryota</taxon>
        <taxon>Metazoa</taxon>
        <taxon>Cnidaria</taxon>
        <taxon>Anthozoa</taxon>
        <taxon>Hexacorallia</taxon>
        <taxon>Scleractinia</taxon>
        <taxon>Caryophylliina</taxon>
        <taxon>Caryophylliidae</taxon>
        <taxon>Desmophyllum</taxon>
    </lineage>
</organism>
<evidence type="ECO:0000256" key="1">
    <source>
        <dbReference type="ARBA" id="ARBA00022679"/>
    </source>
</evidence>
<dbReference type="GO" id="GO:0005886">
    <property type="term" value="C:plasma membrane"/>
    <property type="evidence" value="ECO:0007669"/>
    <property type="project" value="TreeGrafter"/>
</dbReference>
<sequence length="458" mass="51475">MQRTGSPRSRCRHIVYCGAFGKGTGPVWMSDLNCQGHEESLWECSWPRIAGIYWDHDNDAGVVCRPFSGSFTNAPSTEKSSLISALEIGLPVAAGVIILLLVFAFYFRCYRRDRGEYDPRRELVHMGEVSPVSPSTDTGQINPAFQKSKFSYPDQLDSESNNETDWCEISRERLTFGERIGTECDGVTFHGKLCRENGNIENCIVKTIKDSNNEESGSSDDQNDLLTEIKILNSLGSHPNILNFFGACTLKGPTYLIFEEAEHGNLLDYLQQNQKNDETNYSQKVCTLSKVEKLRIALDVSKGMKHIAERKCIHKDLAARSIRLGKNSVAKVTNIGSSRDIYDRTFYEDISTGKLSAAKWMAPETLESMNFSSESDVWSFGILLWEMETGGDVPYPEIEAKDLLQSLKSGHRMDKPAMSSDVIYEVMTKCWQSSANERPKFSELCMVLDTLVTRETTC</sequence>
<keyword evidence="6 7" id="KW-1015">Disulfide bond</keyword>
<keyword evidence="12" id="KW-1185">Reference proteome</keyword>
<dbReference type="InterPro" id="IPR001245">
    <property type="entry name" value="Ser-Thr/Tyr_kinase_cat_dom"/>
</dbReference>
<gene>
    <name evidence="11" type="ORF">OS493_036508</name>
</gene>
<protein>
    <submittedName>
        <fullName evidence="11">Uncharacterized protein</fullName>
    </submittedName>
</protein>
<dbReference type="Gene3D" id="3.30.200.20">
    <property type="entry name" value="Phosphorylase Kinase, domain 1"/>
    <property type="match status" value="1"/>
</dbReference>
<evidence type="ECO:0000259" key="9">
    <source>
        <dbReference type="PROSITE" id="PS50011"/>
    </source>
</evidence>
<dbReference type="PROSITE" id="PS50011">
    <property type="entry name" value="PROTEIN_KINASE_DOM"/>
    <property type="match status" value="1"/>
</dbReference>
<name>A0A9W9ZWX2_9CNID</name>
<dbReference type="SUPFAM" id="SSF56112">
    <property type="entry name" value="Protein kinase-like (PK-like)"/>
    <property type="match status" value="1"/>
</dbReference>
<evidence type="ECO:0000256" key="2">
    <source>
        <dbReference type="ARBA" id="ARBA00022741"/>
    </source>
</evidence>
<dbReference type="Pfam" id="PF07714">
    <property type="entry name" value="PK_Tyr_Ser-Thr"/>
    <property type="match status" value="1"/>
</dbReference>
<proteinExistence type="predicted"/>
<evidence type="ECO:0000313" key="12">
    <source>
        <dbReference type="Proteomes" id="UP001163046"/>
    </source>
</evidence>
<evidence type="ECO:0000256" key="6">
    <source>
        <dbReference type="ARBA" id="ARBA00023157"/>
    </source>
</evidence>
<dbReference type="GO" id="GO:0007169">
    <property type="term" value="P:cell surface receptor protein tyrosine kinase signaling pathway"/>
    <property type="evidence" value="ECO:0007669"/>
    <property type="project" value="TreeGrafter"/>
</dbReference>
<evidence type="ECO:0000256" key="8">
    <source>
        <dbReference type="SAM" id="Phobius"/>
    </source>
</evidence>
<keyword evidence="4" id="KW-0067">ATP-binding</keyword>
<dbReference type="GO" id="GO:0005524">
    <property type="term" value="F:ATP binding"/>
    <property type="evidence" value="ECO:0007669"/>
    <property type="project" value="UniProtKB-KW"/>
</dbReference>
<keyword evidence="8" id="KW-0472">Membrane</keyword>
<feature type="disulfide bond" evidence="7">
    <location>
        <begin position="34"/>
        <end position="44"/>
    </location>
</feature>
<evidence type="ECO:0000313" key="11">
    <source>
        <dbReference type="EMBL" id="KAJ7388654.1"/>
    </source>
</evidence>
<dbReference type="InterPro" id="IPR050122">
    <property type="entry name" value="RTK"/>
</dbReference>
<comment type="caution">
    <text evidence="7">Lacks conserved residue(s) required for the propagation of feature annotation.</text>
</comment>
<dbReference type="OrthoDB" id="4062651at2759"/>